<dbReference type="Pfam" id="PF10604">
    <property type="entry name" value="Polyketide_cyc2"/>
    <property type="match status" value="1"/>
</dbReference>
<dbReference type="RefSeq" id="WP_344837189.1">
    <property type="nucleotide sequence ID" value="NZ_BAAAUV010000029.1"/>
</dbReference>
<comment type="caution">
    <text evidence="1">The sequence shown here is derived from an EMBL/GenBank/DDBJ whole genome shotgun (WGS) entry which is preliminary data.</text>
</comment>
<evidence type="ECO:0000313" key="2">
    <source>
        <dbReference type="Proteomes" id="UP001501237"/>
    </source>
</evidence>
<organism evidence="1 2">
    <name type="scientific">Actinocorallia longicatena</name>
    <dbReference type="NCBI Taxonomy" id="111803"/>
    <lineage>
        <taxon>Bacteria</taxon>
        <taxon>Bacillati</taxon>
        <taxon>Actinomycetota</taxon>
        <taxon>Actinomycetes</taxon>
        <taxon>Streptosporangiales</taxon>
        <taxon>Thermomonosporaceae</taxon>
        <taxon>Actinocorallia</taxon>
    </lineage>
</organism>
<reference evidence="2" key="1">
    <citation type="journal article" date="2019" name="Int. J. Syst. Evol. Microbiol.">
        <title>The Global Catalogue of Microorganisms (GCM) 10K type strain sequencing project: providing services to taxonomists for standard genome sequencing and annotation.</title>
        <authorList>
            <consortium name="The Broad Institute Genomics Platform"/>
            <consortium name="The Broad Institute Genome Sequencing Center for Infectious Disease"/>
            <person name="Wu L."/>
            <person name="Ma J."/>
        </authorList>
    </citation>
    <scope>NUCLEOTIDE SEQUENCE [LARGE SCALE GENOMIC DNA]</scope>
    <source>
        <strain evidence="2">JCM 9377</strain>
    </source>
</reference>
<dbReference type="SUPFAM" id="SSF55961">
    <property type="entry name" value="Bet v1-like"/>
    <property type="match status" value="1"/>
</dbReference>
<sequence>MPTLSRTIDTRTATATVAGFLTDFTTAEQWDPGTVSCRRIGPTDTPVTVGTRFENVSSFRGRETSLCYEVVELRPGTGIRLVGENKTVTSVDDIRFRPHRGGTRVEYQVEFRFKGLARLAVPFLKGSLTDLADKGAARMKTVLDGLAP</sequence>
<dbReference type="Proteomes" id="UP001501237">
    <property type="component" value="Unassembled WGS sequence"/>
</dbReference>
<evidence type="ECO:0000313" key="1">
    <source>
        <dbReference type="EMBL" id="GAA3236069.1"/>
    </source>
</evidence>
<dbReference type="EMBL" id="BAAAUV010000029">
    <property type="protein sequence ID" value="GAA3236069.1"/>
    <property type="molecule type" value="Genomic_DNA"/>
</dbReference>
<name>A0ABP6QJN4_9ACTN</name>
<gene>
    <name evidence="1" type="ORF">GCM10010468_70130</name>
</gene>
<accession>A0ABP6QJN4</accession>
<dbReference type="InterPro" id="IPR023393">
    <property type="entry name" value="START-like_dom_sf"/>
</dbReference>
<dbReference type="Gene3D" id="3.30.530.20">
    <property type="match status" value="1"/>
</dbReference>
<keyword evidence="2" id="KW-1185">Reference proteome</keyword>
<dbReference type="InterPro" id="IPR019587">
    <property type="entry name" value="Polyketide_cyclase/dehydratase"/>
</dbReference>
<proteinExistence type="predicted"/>
<protein>
    <submittedName>
        <fullName evidence="1">SRPBCC family protein</fullName>
    </submittedName>
</protein>